<dbReference type="PATRIC" id="fig|1423804.4.peg.2251"/>
<sequence>MVWLKGHRRQSLKLGLVIAAVSMGLFGAASLAPSEAVVAATTTTTQQQATLTLSDYEHASALQLAQMVRSGKVTKQQLIQLAMTKIKQDNPQLNAVLTLREDKALSEADAMTDTGQPFYGVPILIKGLAQELLGEPATQGLPYSSDRVASYTKPFVKQLQSLGFVVIGQTNYPELGLLNVTTSKLYGTASNPWNTANNPGGSSGGAAASVADDMVPLATGNDAGGSIRIPASWSGTIGLKPTSGMIVGDSATSSMASFAETESMADTETLFDNMLSGKVTAEAAPSDLKGQTIAYSTKSPVGTPVSQDAVNAVNQTVAFLKQQGFNVKQVDSPVDGKALMMAYYKSATSSGYAANTFARSKFHRDLEADDGGIMTYALYEASKKLNPNTDGVAVKQTIATATQQMVDFHKQYPLYLTPTTATTAPSNSDPAFLPEYVAKLRNIGSLDSAAQMQLIYDAWLHGLSKSPFTQLANLTGEPAISLPTYVSADKLPLGVQFQAAKGQDRLLLAMGKLFEDQGQLKMRDTQNQTGTSDNGTPNTDATTSTTPTQTPDTTPQQPTQKPVTTPTKPTTKVTYPKAVYAKTGINVYKDVDLMHRVKHFTKQARTKAVTFNVLGVAYSKGGALRYRVKGGYITANKQVTAALYYQTNPKCVRVIAAHGIYEYQKFQFKASQRTTHLKKGAVVTVKLIKQQGKLTQLQLTNGQWVTGNKTCLIQTK</sequence>
<organism evidence="6 7">
    <name type="scientific">Secundilactobacillus similis DSM 23365 = JCM 2765</name>
    <dbReference type="NCBI Taxonomy" id="1423804"/>
    <lineage>
        <taxon>Bacteria</taxon>
        <taxon>Bacillati</taxon>
        <taxon>Bacillota</taxon>
        <taxon>Bacilli</taxon>
        <taxon>Lactobacillales</taxon>
        <taxon>Lactobacillaceae</taxon>
        <taxon>Secundilactobacillus</taxon>
    </lineage>
</organism>
<feature type="compositionally biased region" description="Low complexity" evidence="2">
    <location>
        <begin position="536"/>
        <end position="571"/>
    </location>
</feature>
<feature type="domain" description="DUF5776" evidence="5">
    <location>
        <begin position="575"/>
        <end position="638"/>
    </location>
</feature>
<dbReference type="InterPro" id="IPR036928">
    <property type="entry name" value="AS_sf"/>
</dbReference>
<dbReference type="Pfam" id="PF01425">
    <property type="entry name" value="Amidase"/>
    <property type="match status" value="1"/>
</dbReference>
<dbReference type="PANTHER" id="PTHR11895">
    <property type="entry name" value="TRANSAMIDASE"/>
    <property type="match status" value="1"/>
</dbReference>
<protein>
    <submittedName>
        <fullName evidence="6">Amidase</fullName>
    </submittedName>
</protein>
<evidence type="ECO:0000256" key="1">
    <source>
        <dbReference type="ARBA" id="ARBA00009199"/>
    </source>
</evidence>
<feature type="region of interest" description="Disordered" evidence="2">
    <location>
        <begin position="522"/>
        <end position="571"/>
    </location>
</feature>
<gene>
    <name evidence="6" type="ORF">FD14_GL002070</name>
</gene>
<evidence type="ECO:0000259" key="5">
    <source>
        <dbReference type="Pfam" id="PF19087"/>
    </source>
</evidence>
<reference evidence="6 7" key="1">
    <citation type="journal article" date="2015" name="Genome Announc.">
        <title>Expanding the biotechnology potential of lactobacilli through comparative genomics of 213 strains and associated genera.</title>
        <authorList>
            <person name="Sun Z."/>
            <person name="Harris H.M."/>
            <person name="McCann A."/>
            <person name="Guo C."/>
            <person name="Argimon S."/>
            <person name="Zhang W."/>
            <person name="Yang X."/>
            <person name="Jeffery I.B."/>
            <person name="Cooney J.C."/>
            <person name="Kagawa T.F."/>
            <person name="Liu W."/>
            <person name="Song Y."/>
            <person name="Salvetti E."/>
            <person name="Wrobel A."/>
            <person name="Rasinkangas P."/>
            <person name="Parkhill J."/>
            <person name="Rea M.C."/>
            <person name="O'Sullivan O."/>
            <person name="Ritari J."/>
            <person name="Douillard F.P."/>
            <person name="Paul Ross R."/>
            <person name="Yang R."/>
            <person name="Briner A.E."/>
            <person name="Felis G.E."/>
            <person name="de Vos W.M."/>
            <person name="Barrangou R."/>
            <person name="Klaenhammer T.R."/>
            <person name="Caufield P.W."/>
            <person name="Cui Y."/>
            <person name="Zhang H."/>
            <person name="O'Toole P.W."/>
        </authorList>
    </citation>
    <scope>NUCLEOTIDE SEQUENCE [LARGE SCALE GENOMIC DNA]</scope>
    <source>
        <strain evidence="6 7">DSM 23365</strain>
    </source>
</reference>
<feature type="domain" description="DUF5776" evidence="5">
    <location>
        <begin position="644"/>
        <end position="710"/>
    </location>
</feature>
<feature type="signal peptide" evidence="3">
    <location>
        <begin position="1"/>
        <end position="31"/>
    </location>
</feature>
<dbReference type="InterPro" id="IPR044081">
    <property type="entry name" value="DUF5776"/>
</dbReference>
<dbReference type="Pfam" id="PF19087">
    <property type="entry name" value="DUF5776"/>
    <property type="match status" value="2"/>
</dbReference>
<feature type="compositionally biased region" description="Polar residues" evidence="2">
    <location>
        <begin position="525"/>
        <end position="535"/>
    </location>
</feature>
<dbReference type="AlphaFoldDB" id="A0A0R2EP85"/>
<evidence type="ECO:0000256" key="2">
    <source>
        <dbReference type="SAM" id="MobiDB-lite"/>
    </source>
</evidence>
<evidence type="ECO:0000259" key="4">
    <source>
        <dbReference type="Pfam" id="PF01425"/>
    </source>
</evidence>
<name>A0A0R2EP85_9LACO</name>
<dbReference type="InterPro" id="IPR000120">
    <property type="entry name" value="Amidase"/>
</dbReference>
<evidence type="ECO:0000313" key="7">
    <source>
        <dbReference type="Proteomes" id="UP000051442"/>
    </source>
</evidence>
<dbReference type="STRING" id="1423804.FD14_GL002070"/>
<feature type="chain" id="PRO_5039536858" evidence="3">
    <location>
        <begin position="32"/>
        <end position="716"/>
    </location>
</feature>
<dbReference type="PROSITE" id="PS00571">
    <property type="entry name" value="AMIDASES"/>
    <property type="match status" value="1"/>
</dbReference>
<comment type="similarity">
    <text evidence="1">Belongs to the amidase family.</text>
</comment>
<dbReference type="InterPro" id="IPR023631">
    <property type="entry name" value="Amidase_dom"/>
</dbReference>
<evidence type="ECO:0000313" key="6">
    <source>
        <dbReference type="EMBL" id="KRN18207.1"/>
    </source>
</evidence>
<evidence type="ECO:0000256" key="3">
    <source>
        <dbReference type="SAM" id="SignalP"/>
    </source>
</evidence>
<dbReference type="SUPFAM" id="SSF75304">
    <property type="entry name" value="Amidase signature (AS) enzymes"/>
    <property type="match status" value="1"/>
</dbReference>
<proteinExistence type="inferred from homology"/>
<dbReference type="GO" id="GO:0003824">
    <property type="term" value="F:catalytic activity"/>
    <property type="evidence" value="ECO:0007669"/>
    <property type="project" value="InterPro"/>
</dbReference>
<dbReference type="InterPro" id="IPR020556">
    <property type="entry name" value="Amidase_CS"/>
</dbReference>
<comment type="caution">
    <text evidence="6">The sequence shown here is derived from an EMBL/GenBank/DDBJ whole genome shotgun (WGS) entry which is preliminary data.</text>
</comment>
<dbReference type="PANTHER" id="PTHR11895:SF7">
    <property type="entry name" value="GLUTAMYL-TRNA(GLN) AMIDOTRANSFERASE SUBUNIT A, MITOCHONDRIAL"/>
    <property type="match status" value="1"/>
</dbReference>
<keyword evidence="3" id="KW-0732">Signal</keyword>
<keyword evidence="7" id="KW-1185">Reference proteome</keyword>
<dbReference type="Proteomes" id="UP000051442">
    <property type="component" value="Unassembled WGS sequence"/>
</dbReference>
<dbReference type="EMBL" id="AYZM01000158">
    <property type="protein sequence ID" value="KRN18207.1"/>
    <property type="molecule type" value="Genomic_DNA"/>
</dbReference>
<dbReference type="Gene3D" id="3.90.1300.10">
    <property type="entry name" value="Amidase signature (AS) domain"/>
    <property type="match status" value="1"/>
</dbReference>
<accession>A0A0R2EP85</accession>
<feature type="domain" description="Amidase" evidence="4">
    <location>
        <begin position="78"/>
        <end position="508"/>
    </location>
</feature>
<dbReference type="RefSeq" id="WP_082624501.1">
    <property type="nucleotide sequence ID" value="NZ_AYZM01000158.1"/>
</dbReference>